<evidence type="ECO:0000256" key="4">
    <source>
        <dbReference type="ARBA" id="ARBA00022763"/>
    </source>
</evidence>
<comment type="cofactor">
    <cofactor evidence="1">
        <name>[4Fe-4S] cluster</name>
        <dbReference type="ChEBI" id="CHEBI:49883"/>
    </cofactor>
</comment>
<dbReference type="SUPFAM" id="SSF46785">
    <property type="entry name" value="Winged helix' DNA-binding domain"/>
    <property type="match status" value="1"/>
</dbReference>
<keyword evidence="3" id="KW-0479">Metal-binding</keyword>
<evidence type="ECO:0000256" key="7">
    <source>
        <dbReference type="ARBA" id="ARBA00023014"/>
    </source>
</evidence>
<dbReference type="GO" id="GO:0006298">
    <property type="term" value="P:mismatch repair"/>
    <property type="evidence" value="ECO:0007669"/>
    <property type="project" value="TreeGrafter"/>
</dbReference>
<dbReference type="GO" id="GO:0006284">
    <property type="term" value="P:base-excision repair"/>
    <property type="evidence" value="ECO:0007669"/>
    <property type="project" value="InterPro"/>
</dbReference>
<reference evidence="11 12" key="1">
    <citation type="journal article" date="2016" name="Nat. Commun.">
        <title>Thousands of microbial genomes shed light on interconnected biogeochemical processes in an aquifer system.</title>
        <authorList>
            <person name="Anantharaman K."/>
            <person name="Brown C.T."/>
            <person name="Hug L.A."/>
            <person name="Sharon I."/>
            <person name="Castelle C.J."/>
            <person name="Probst A.J."/>
            <person name="Thomas B.C."/>
            <person name="Singh A."/>
            <person name="Wilkins M.J."/>
            <person name="Karaoz U."/>
            <person name="Brodie E.L."/>
            <person name="Williams K.H."/>
            <person name="Hubbard S.S."/>
            <person name="Banfield J.F."/>
        </authorList>
    </citation>
    <scope>NUCLEOTIDE SEQUENCE [LARGE SCALE GENOMIC DNA]</scope>
</reference>
<evidence type="ECO:0000313" key="11">
    <source>
        <dbReference type="EMBL" id="OGD24230.1"/>
    </source>
</evidence>
<dbReference type="Gene3D" id="1.10.1670.10">
    <property type="entry name" value="Helix-hairpin-Helix base-excision DNA repair enzymes (C-terminal)"/>
    <property type="match status" value="1"/>
</dbReference>
<dbReference type="AlphaFoldDB" id="A0A1F5B0U4"/>
<dbReference type="GO" id="GO:0032357">
    <property type="term" value="F:oxidized purine DNA binding"/>
    <property type="evidence" value="ECO:0007669"/>
    <property type="project" value="TreeGrafter"/>
</dbReference>
<sequence>MKNAVKQKKIQDFQDEIWGYYRTHGRHDMVWRKTTDPYRIVVSEVMLQQTQVDRVTPKYKEFIKQFPNFSALARASLTDVLGAWQGLGYNRRALFLKKLAEIVVEKYKGKLPNDPEVLHALPGIGKATAGSIAAFAFNHPSVFIETNIRRVFIHFFFGDAKKVSDKDISTLVEKTVDQKNPREWYFALMDYGTMLTTKEKENPNRKSAHYVKQKPFTGSDRQVRGKIVALLVKHKSLTARAVARETHEPLERVEKIFVRLEKEGFVRRTGRSFCIVS</sequence>
<dbReference type="GO" id="GO:0046872">
    <property type="term" value="F:metal ion binding"/>
    <property type="evidence" value="ECO:0007669"/>
    <property type="project" value="UniProtKB-KW"/>
</dbReference>
<dbReference type="GO" id="GO:0034039">
    <property type="term" value="F:8-oxo-7,8-dihydroguanine DNA N-glycosylase activity"/>
    <property type="evidence" value="ECO:0007669"/>
    <property type="project" value="TreeGrafter"/>
</dbReference>
<dbReference type="EMBL" id="MEYI01000009">
    <property type="protein sequence ID" value="OGD24230.1"/>
    <property type="molecule type" value="Genomic_DNA"/>
</dbReference>
<dbReference type="GO" id="GO:0035485">
    <property type="term" value="F:adenine/guanine mispair binding"/>
    <property type="evidence" value="ECO:0007669"/>
    <property type="project" value="TreeGrafter"/>
</dbReference>
<dbReference type="InterPro" id="IPR036390">
    <property type="entry name" value="WH_DNA-bd_sf"/>
</dbReference>
<comment type="caution">
    <text evidence="11">The sequence shown here is derived from an EMBL/GenBank/DDBJ whole genome shotgun (WGS) entry which is preliminary data.</text>
</comment>
<keyword evidence="7" id="KW-0411">Iron-sulfur</keyword>
<dbReference type="Pfam" id="PF00730">
    <property type="entry name" value="HhH-GPD"/>
    <property type="match status" value="1"/>
</dbReference>
<comment type="similarity">
    <text evidence="2">Belongs to the Nth/MutY family.</text>
</comment>
<evidence type="ECO:0000256" key="9">
    <source>
        <dbReference type="ARBA" id="ARBA00023295"/>
    </source>
</evidence>
<protein>
    <recommendedName>
        <fullName evidence="10">HhH-GPD domain-containing protein</fullName>
    </recommendedName>
</protein>
<dbReference type="InterPro" id="IPR011257">
    <property type="entry name" value="DNA_glycosylase"/>
</dbReference>
<evidence type="ECO:0000256" key="8">
    <source>
        <dbReference type="ARBA" id="ARBA00023204"/>
    </source>
</evidence>
<gene>
    <name evidence="11" type="ORF">A2Z10_02960</name>
</gene>
<keyword evidence="8" id="KW-0234">DNA repair</keyword>
<feature type="domain" description="HhH-GPD" evidence="10">
    <location>
        <begin position="46"/>
        <end position="194"/>
    </location>
</feature>
<evidence type="ECO:0000256" key="1">
    <source>
        <dbReference type="ARBA" id="ARBA00001966"/>
    </source>
</evidence>
<dbReference type="InterPro" id="IPR044298">
    <property type="entry name" value="MIG/MutY"/>
</dbReference>
<name>A0A1F5B0U4_9BACT</name>
<evidence type="ECO:0000256" key="6">
    <source>
        <dbReference type="ARBA" id="ARBA00023004"/>
    </source>
</evidence>
<evidence type="ECO:0000313" key="12">
    <source>
        <dbReference type="Proteomes" id="UP000176639"/>
    </source>
</evidence>
<dbReference type="SMART" id="SM00478">
    <property type="entry name" value="ENDO3c"/>
    <property type="match status" value="1"/>
</dbReference>
<evidence type="ECO:0000256" key="2">
    <source>
        <dbReference type="ARBA" id="ARBA00008343"/>
    </source>
</evidence>
<dbReference type="PANTHER" id="PTHR42944">
    <property type="entry name" value="ADENINE DNA GLYCOSYLASE"/>
    <property type="match status" value="1"/>
</dbReference>
<dbReference type="GO" id="GO:0051536">
    <property type="term" value="F:iron-sulfur cluster binding"/>
    <property type="evidence" value="ECO:0007669"/>
    <property type="project" value="UniProtKB-KW"/>
</dbReference>
<keyword evidence="4" id="KW-0227">DNA damage</keyword>
<evidence type="ECO:0000259" key="10">
    <source>
        <dbReference type="SMART" id="SM00478"/>
    </source>
</evidence>
<keyword evidence="5" id="KW-0378">Hydrolase</keyword>
<dbReference type="InterPro" id="IPR003265">
    <property type="entry name" value="HhH-GPD_domain"/>
</dbReference>
<organism evidence="11 12">
    <name type="scientific">Candidatus Azambacteria bacterium RBG_16_47_10</name>
    <dbReference type="NCBI Taxonomy" id="1797292"/>
    <lineage>
        <taxon>Bacteria</taxon>
        <taxon>Candidatus Azamiibacteriota</taxon>
    </lineage>
</organism>
<dbReference type="Proteomes" id="UP000176639">
    <property type="component" value="Unassembled WGS sequence"/>
</dbReference>
<keyword evidence="9" id="KW-0326">Glycosidase</keyword>
<dbReference type="SUPFAM" id="SSF48150">
    <property type="entry name" value="DNA-glycosylase"/>
    <property type="match status" value="1"/>
</dbReference>
<accession>A0A1F5B0U4</accession>
<proteinExistence type="inferred from homology"/>
<keyword evidence="6" id="KW-0408">Iron</keyword>
<evidence type="ECO:0000256" key="5">
    <source>
        <dbReference type="ARBA" id="ARBA00022801"/>
    </source>
</evidence>
<dbReference type="CDD" id="cd00056">
    <property type="entry name" value="ENDO3c"/>
    <property type="match status" value="1"/>
</dbReference>
<dbReference type="InterPro" id="IPR004036">
    <property type="entry name" value="Endonuclease-III-like_CS2"/>
</dbReference>
<dbReference type="PANTHER" id="PTHR42944:SF1">
    <property type="entry name" value="ADENINE DNA GLYCOSYLASE"/>
    <property type="match status" value="1"/>
</dbReference>
<dbReference type="Gene3D" id="1.10.340.30">
    <property type="entry name" value="Hypothetical protein, domain 2"/>
    <property type="match status" value="1"/>
</dbReference>
<evidence type="ECO:0000256" key="3">
    <source>
        <dbReference type="ARBA" id="ARBA00022723"/>
    </source>
</evidence>
<dbReference type="InterPro" id="IPR023170">
    <property type="entry name" value="HhH_base_excis_C"/>
</dbReference>
<dbReference type="PROSITE" id="PS01155">
    <property type="entry name" value="ENDONUCLEASE_III_2"/>
    <property type="match status" value="1"/>
</dbReference>
<dbReference type="GO" id="GO:0000701">
    <property type="term" value="F:purine-specific mismatch base pair DNA N-glycosylase activity"/>
    <property type="evidence" value="ECO:0007669"/>
    <property type="project" value="TreeGrafter"/>
</dbReference>